<reference evidence="2" key="1">
    <citation type="journal article" date="2023" name="Insect Mol. Biol.">
        <title>Genome sequencing provides insights into the evolution of gene families encoding plant cell wall-degrading enzymes in longhorned beetles.</title>
        <authorList>
            <person name="Shin N.R."/>
            <person name="Okamura Y."/>
            <person name="Kirsch R."/>
            <person name="Pauchet Y."/>
        </authorList>
    </citation>
    <scope>NUCLEOTIDE SEQUENCE</scope>
    <source>
        <strain evidence="2">RBIC_L_NR</strain>
    </source>
</reference>
<feature type="domain" description="SET" evidence="1">
    <location>
        <begin position="50"/>
        <end position="218"/>
    </location>
</feature>
<dbReference type="GO" id="GO:0042799">
    <property type="term" value="F:histone H4K20 methyltransferase activity"/>
    <property type="evidence" value="ECO:0007669"/>
    <property type="project" value="TreeGrafter"/>
</dbReference>
<dbReference type="AlphaFoldDB" id="A0AAV8WY14"/>
<dbReference type="PANTHER" id="PTHR46167">
    <property type="entry name" value="N-LYSINE METHYLTRANSFERASE KMT5A"/>
    <property type="match status" value="1"/>
</dbReference>
<dbReference type="Gene3D" id="2.170.270.10">
    <property type="entry name" value="SET domain"/>
    <property type="match status" value="1"/>
</dbReference>
<gene>
    <name evidence="2" type="ORF">NQ314_015976</name>
</gene>
<organism evidence="2 3">
    <name type="scientific">Rhamnusium bicolor</name>
    <dbReference type="NCBI Taxonomy" id="1586634"/>
    <lineage>
        <taxon>Eukaryota</taxon>
        <taxon>Metazoa</taxon>
        <taxon>Ecdysozoa</taxon>
        <taxon>Arthropoda</taxon>
        <taxon>Hexapoda</taxon>
        <taxon>Insecta</taxon>
        <taxon>Pterygota</taxon>
        <taxon>Neoptera</taxon>
        <taxon>Endopterygota</taxon>
        <taxon>Coleoptera</taxon>
        <taxon>Polyphaga</taxon>
        <taxon>Cucujiformia</taxon>
        <taxon>Chrysomeloidea</taxon>
        <taxon>Cerambycidae</taxon>
        <taxon>Lepturinae</taxon>
        <taxon>Rhagiini</taxon>
        <taxon>Rhamnusium</taxon>
    </lineage>
</organism>
<dbReference type="GO" id="GO:0005700">
    <property type="term" value="C:polytene chromosome"/>
    <property type="evidence" value="ECO:0007669"/>
    <property type="project" value="TreeGrafter"/>
</dbReference>
<dbReference type="GO" id="GO:0005634">
    <property type="term" value="C:nucleus"/>
    <property type="evidence" value="ECO:0007669"/>
    <property type="project" value="TreeGrafter"/>
</dbReference>
<evidence type="ECO:0000313" key="2">
    <source>
        <dbReference type="EMBL" id="KAJ8931147.1"/>
    </source>
</evidence>
<dbReference type="InterPro" id="IPR051760">
    <property type="entry name" value="KMT5A"/>
</dbReference>
<sequence length="233" mass="26952">QRVNKTSVESLNHKLTEYFSIRKSDRRTKREIQEEKRRLLEFALRKGVEDGLEVRHIKGKGRGVFATKDFLRGEFVVEYSGDLIDMNEAYKREEIYEQDENTGCYMDENNSLVEVKGEKQIADNFNNYFVSSIRDISQAIPNVNEWTADDNFLLPAFTEFKLLDLNALAESGKLGRLINHSRNGNLITKTMMVDGKPRLALIANVGIKKGQELLYDYGDRSRESLEHHPWLAF</sequence>
<dbReference type="InterPro" id="IPR001214">
    <property type="entry name" value="SET_dom"/>
</dbReference>
<dbReference type="Proteomes" id="UP001162156">
    <property type="component" value="Unassembled WGS sequence"/>
</dbReference>
<dbReference type="GO" id="GO:0043516">
    <property type="term" value="P:regulation of DNA damage response, signal transduction by p53 class mediator"/>
    <property type="evidence" value="ECO:0007669"/>
    <property type="project" value="TreeGrafter"/>
</dbReference>
<dbReference type="InterPro" id="IPR046341">
    <property type="entry name" value="SET_dom_sf"/>
</dbReference>
<proteinExistence type="predicted"/>
<dbReference type="EMBL" id="JANEYF010004453">
    <property type="protein sequence ID" value="KAJ8931147.1"/>
    <property type="molecule type" value="Genomic_DNA"/>
</dbReference>
<keyword evidence="3" id="KW-1185">Reference proteome</keyword>
<evidence type="ECO:0000259" key="1">
    <source>
        <dbReference type="PROSITE" id="PS50280"/>
    </source>
</evidence>
<dbReference type="SMART" id="SM00317">
    <property type="entry name" value="SET"/>
    <property type="match status" value="1"/>
</dbReference>
<name>A0AAV8WY14_9CUCU</name>
<dbReference type="PANTHER" id="PTHR46167:SF1">
    <property type="entry name" value="N-LYSINE METHYLTRANSFERASE KMT5A"/>
    <property type="match status" value="1"/>
</dbReference>
<evidence type="ECO:0000313" key="3">
    <source>
        <dbReference type="Proteomes" id="UP001162156"/>
    </source>
</evidence>
<feature type="non-terminal residue" evidence="2">
    <location>
        <position position="1"/>
    </location>
</feature>
<dbReference type="PROSITE" id="PS50280">
    <property type="entry name" value="SET"/>
    <property type="match status" value="1"/>
</dbReference>
<dbReference type="Pfam" id="PF00856">
    <property type="entry name" value="SET"/>
    <property type="match status" value="1"/>
</dbReference>
<accession>A0AAV8WY14</accession>
<dbReference type="GO" id="GO:0006357">
    <property type="term" value="P:regulation of transcription by RNA polymerase II"/>
    <property type="evidence" value="ECO:0007669"/>
    <property type="project" value="TreeGrafter"/>
</dbReference>
<dbReference type="SUPFAM" id="SSF82199">
    <property type="entry name" value="SET domain"/>
    <property type="match status" value="1"/>
</dbReference>
<protein>
    <recommendedName>
        <fullName evidence="1">SET domain-containing protein</fullName>
    </recommendedName>
</protein>
<comment type="caution">
    <text evidence="2">The sequence shown here is derived from an EMBL/GenBank/DDBJ whole genome shotgun (WGS) entry which is preliminary data.</text>
</comment>